<dbReference type="Proteomes" id="UP000276133">
    <property type="component" value="Unassembled WGS sequence"/>
</dbReference>
<organism evidence="1 2">
    <name type="scientific">Brachionus plicatilis</name>
    <name type="common">Marine rotifer</name>
    <name type="synonym">Brachionus muelleri</name>
    <dbReference type="NCBI Taxonomy" id="10195"/>
    <lineage>
        <taxon>Eukaryota</taxon>
        <taxon>Metazoa</taxon>
        <taxon>Spiralia</taxon>
        <taxon>Gnathifera</taxon>
        <taxon>Rotifera</taxon>
        <taxon>Eurotatoria</taxon>
        <taxon>Monogononta</taxon>
        <taxon>Pseudotrocha</taxon>
        <taxon>Ploima</taxon>
        <taxon>Brachionidae</taxon>
        <taxon>Brachionus</taxon>
    </lineage>
</organism>
<feature type="non-terminal residue" evidence="1">
    <location>
        <position position="1"/>
    </location>
</feature>
<gene>
    <name evidence="1" type="ORF">BpHYR1_025104</name>
</gene>
<evidence type="ECO:0000313" key="1">
    <source>
        <dbReference type="EMBL" id="RNA28198.1"/>
    </source>
</evidence>
<accession>A0A3M7RXW2</accession>
<name>A0A3M7RXW2_BRAPC</name>
<sequence length="69" mass="8322">FYHLKIQDFYLKLKKSRISNKGTKLSRLIFLFPKRVSIIENSLYRKNNIWENNFSKYAGSIALCDNWFT</sequence>
<proteinExistence type="predicted"/>
<dbReference type="EMBL" id="REGN01002422">
    <property type="protein sequence ID" value="RNA28198.1"/>
    <property type="molecule type" value="Genomic_DNA"/>
</dbReference>
<reference evidence="1 2" key="1">
    <citation type="journal article" date="2018" name="Sci. Rep.">
        <title>Genomic signatures of local adaptation to the degree of environmental predictability in rotifers.</title>
        <authorList>
            <person name="Franch-Gras L."/>
            <person name="Hahn C."/>
            <person name="Garcia-Roger E.M."/>
            <person name="Carmona M.J."/>
            <person name="Serra M."/>
            <person name="Gomez A."/>
        </authorList>
    </citation>
    <scope>NUCLEOTIDE SEQUENCE [LARGE SCALE GENOMIC DNA]</scope>
    <source>
        <strain evidence="1">HYR1</strain>
    </source>
</reference>
<comment type="caution">
    <text evidence="1">The sequence shown here is derived from an EMBL/GenBank/DDBJ whole genome shotgun (WGS) entry which is preliminary data.</text>
</comment>
<keyword evidence="2" id="KW-1185">Reference proteome</keyword>
<protein>
    <submittedName>
        <fullName evidence="1">Uncharacterized protein</fullName>
    </submittedName>
</protein>
<dbReference type="AlphaFoldDB" id="A0A3M7RXW2"/>
<evidence type="ECO:0000313" key="2">
    <source>
        <dbReference type="Proteomes" id="UP000276133"/>
    </source>
</evidence>